<dbReference type="InterPro" id="IPR020904">
    <property type="entry name" value="Sc_DH/Rdtase_CS"/>
</dbReference>
<dbReference type="EMBL" id="HBGS01032908">
    <property type="protein sequence ID" value="CAD9434584.1"/>
    <property type="molecule type" value="Transcribed_RNA"/>
</dbReference>
<dbReference type="GO" id="GO:0016491">
    <property type="term" value="F:oxidoreductase activity"/>
    <property type="evidence" value="ECO:0007669"/>
    <property type="project" value="UniProtKB-KW"/>
</dbReference>
<dbReference type="Gene3D" id="3.40.50.720">
    <property type="entry name" value="NAD(P)-binding Rossmann-like Domain"/>
    <property type="match status" value="1"/>
</dbReference>
<gene>
    <name evidence="3" type="ORF">DSPE1174_LOCUS16924</name>
</gene>
<comment type="similarity">
    <text evidence="1">Belongs to the short-chain dehydrogenases/reductases (SDR) family.</text>
</comment>
<accession>A0A7S2CSR8</accession>
<dbReference type="Pfam" id="PF00106">
    <property type="entry name" value="adh_short"/>
    <property type="match status" value="1"/>
</dbReference>
<proteinExistence type="inferred from homology"/>
<dbReference type="PANTHER" id="PTHR42901">
    <property type="entry name" value="ALCOHOL DEHYDROGENASE"/>
    <property type="match status" value="1"/>
</dbReference>
<dbReference type="InterPro" id="IPR036291">
    <property type="entry name" value="NAD(P)-bd_dom_sf"/>
</dbReference>
<dbReference type="SUPFAM" id="SSF51735">
    <property type="entry name" value="NAD(P)-binding Rossmann-fold domains"/>
    <property type="match status" value="1"/>
</dbReference>
<evidence type="ECO:0000313" key="3">
    <source>
        <dbReference type="EMBL" id="CAD9434584.1"/>
    </source>
</evidence>
<protein>
    <submittedName>
        <fullName evidence="3">Uncharacterized protein</fullName>
    </submittedName>
</protein>
<dbReference type="PROSITE" id="PS00061">
    <property type="entry name" value="ADH_SHORT"/>
    <property type="match status" value="1"/>
</dbReference>
<reference evidence="3" key="1">
    <citation type="submission" date="2021-01" db="EMBL/GenBank/DDBJ databases">
        <authorList>
            <person name="Corre E."/>
            <person name="Pelletier E."/>
            <person name="Niang G."/>
            <person name="Scheremetjew M."/>
            <person name="Finn R."/>
            <person name="Kale V."/>
            <person name="Holt S."/>
            <person name="Cochrane G."/>
            <person name="Meng A."/>
            <person name="Brown T."/>
            <person name="Cohen L."/>
        </authorList>
    </citation>
    <scope>NUCLEOTIDE SEQUENCE</scope>
    <source>
        <strain evidence="3">CCMP1381</strain>
    </source>
</reference>
<dbReference type="PANTHER" id="PTHR42901:SF1">
    <property type="entry name" value="ALCOHOL DEHYDROGENASE"/>
    <property type="match status" value="1"/>
</dbReference>
<keyword evidence="2" id="KW-0560">Oxidoreductase</keyword>
<organism evidence="3">
    <name type="scientific">Octactis speculum</name>
    <dbReference type="NCBI Taxonomy" id="3111310"/>
    <lineage>
        <taxon>Eukaryota</taxon>
        <taxon>Sar</taxon>
        <taxon>Stramenopiles</taxon>
        <taxon>Ochrophyta</taxon>
        <taxon>Dictyochophyceae</taxon>
        <taxon>Dictyochales</taxon>
        <taxon>Dictyochaceae</taxon>
        <taxon>Octactis</taxon>
    </lineage>
</organism>
<dbReference type="InterPro" id="IPR002347">
    <property type="entry name" value="SDR_fam"/>
</dbReference>
<evidence type="ECO:0000256" key="1">
    <source>
        <dbReference type="ARBA" id="ARBA00006484"/>
    </source>
</evidence>
<name>A0A7S2CSR8_9STRA</name>
<dbReference type="AlphaFoldDB" id="A0A7S2CSR8"/>
<evidence type="ECO:0000256" key="2">
    <source>
        <dbReference type="ARBA" id="ARBA00023002"/>
    </source>
</evidence>
<sequence>MITSMFADTPIGKTNANAAVNMSCHLELTHEYVNRLLKTKTKGAVFYTSSPAWMLPSPTAAMYAGTKAFVSHFGLSLACELKSEGIDVCVVHPSPVKSRFYDHAGEGAEVNFFKSTAKGPEVLVGTMFACVGRLVMCNQGYFPKVMGVMQKILDFNCLGEITANVAHTSGSFILVKNQALEAKKTK</sequence>